<dbReference type="InterPro" id="IPR001199">
    <property type="entry name" value="Cyt_B5-like_heme/steroid-bd"/>
</dbReference>
<keyword evidence="6" id="KW-0443">Lipid metabolism</keyword>
<keyword evidence="7 9" id="KW-0472">Membrane</keyword>
<dbReference type="OrthoDB" id="260091at2759"/>
<dbReference type="InterPro" id="IPR005804">
    <property type="entry name" value="FA_desaturase_dom"/>
</dbReference>
<name>K8ER87_9CHLO</name>
<sequence>MEGAKKTSGRDSPTSSLAAHPGGRSSSSFFNNESHDEDDSSGGEFETEKKRKTTTREKDAKKMEPAQVAKTFERQWVKIGDLEYDVTDMKHPGGSVIYYMLSNVGADATEAFREFHYRSRKAEKMLKCLPQRKYDAKSHYSSKYNNNNSNYQPIDTSDSAMLKDFATFRLGLEKDGYFTPSLVHVAYRIVELMFTFALATYLMAKGYTTLSVITYGAFFGARCGWVQHEGGHNSLTGNIWIDKRIQACLMGFGLGTSGDMWNVMHNKHHATPQKIRHDMDLDTTPAVAFFNTAVEENRDRGFSRLWSRFQAWTFVPITSGVFVMAFWLYVLHPSKVFKKKNWEEAFWMLSSHVVRASLIQFVHPSNVSFAHAYGLYALSQWIAGMYLFAHFSTSHTHTKVVEFKDHPSWVRYAVEHTVDISPDRAYVNWLMGYLNCQVIHHLFPDMPQFRQPEVSKKFELFARKWGLEYTVMTYGEAWKATFKNLNDVGKHYYEEGRVKDKERSSEENAKTKKIK</sequence>
<dbReference type="GO" id="GO:0016020">
    <property type="term" value="C:membrane"/>
    <property type="evidence" value="ECO:0007669"/>
    <property type="project" value="UniProtKB-SubCell"/>
</dbReference>
<dbReference type="KEGG" id="bpg:Bathy17g00650"/>
<keyword evidence="12" id="KW-1185">Reference proteome</keyword>
<evidence type="ECO:0000256" key="1">
    <source>
        <dbReference type="ARBA" id="ARBA00004141"/>
    </source>
</evidence>
<evidence type="ECO:0000256" key="2">
    <source>
        <dbReference type="ARBA" id="ARBA00009295"/>
    </source>
</evidence>
<dbReference type="Proteomes" id="UP000198341">
    <property type="component" value="Chromosome 17"/>
</dbReference>
<dbReference type="EMBL" id="FO082262">
    <property type="protein sequence ID" value="CCO20439.1"/>
    <property type="molecule type" value="Genomic_DNA"/>
</dbReference>
<dbReference type="STRING" id="41875.K8ER87"/>
<evidence type="ECO:0000313" key="11">
    <source>
        <dbReference type="EMBL" id="CCO20439.1"/>
    </source>
</evidence>
<dbReference type="Pfam" id="PF00487">
    <property type="entry name" value="FA_desaturase"/>
    <property type="match status" value="1"/>
</dbReference>
<dbReference type="CDD" id="cd03506">
    <property type="entry name" value="Delta6-FADS-like"/>
    <property type="match status" value="1"/>
</dbReference>
<dbReference type="GO" id="GO:0016717">
    <property type="term" value="F:oxidoreductase activity, acting on paired donors, with oxidation of a pair of donors resulting in the reduction of molecular oxygen to two molecules of water"/>
    <property type="evidence" value="ECO:0007669"/>
    <property type="project" value="UniProtKB-ARBA"/>
</dbReference>
<dbReference type="RefSeq" id="XP_007508335.1">
    <property type="nucleotide sequence ID" value="XM_007508273.1"/>
</dbReference>
<evidence type="ECO:0000256" key="4">
    <source>
        <dbReference type="ARBA" id="ARBA00022989"/>
    </source>
</evidence>
<evidence type="ECO:0000256" key="3">
    <source>
        <dbReference type="ARBA" id="ARBA00022692"/>
    </source>
</evidence>
<evidence type="ECO:0000256" key="9">
    <source>
        <dbReference type="SAM" id="Phobius"/>
    </source>
</evidence>
<proteinExistence type="inferred from homology"/>
<reference evidence="11 12" key="1">
    <citation type="submission" date="2011-10" db="EMBL/GenBank/DDBJ databases">
        <authorList>
            <person name="Genoscope - CEA"/>
        </authorList>
    </citation>
    <scope>NUCLEOTIDE SEQUENCE [LARGE SCALE GENOMIC DNA]</scope>
    <source>
        <strain evidence="11 12">RCC 1105</strain>
    </source>
</reference>
<dbReference type="InterPro" id="IPR036400">
    <property type="entry name" value="Cyt_B5-like_heme/steroid_sf"/>
</dbReference>
<dbReference type="Gene3D" id="3.10.120.10">
    <property type="entry name" value="Cytochrome b5-like heme/steroid binding domain"/>
    <property type="match status" value="1"/>
</dbReference>
<keyword evidence="4 9" id="KW-1133">Transmembrane helix</keyword>
<dbReference type="GO" id="GO:0006629">
    <property type="term" value="P:lipid metabolic process"/>
    <property type="evidence" value="ECO:0007669"/>
    <property type="project" value="UniProtKB-KW"/>
</dbReference>
<dbReference type="PIRSF" id="PIRSF015921">
    <property type="entry name" value="FA_sphinglp_des"/>
    <property type="match status" value="1"/>
</dbReference>
<dbReference type="Pfam" id="PF00173">
    <property type="entry name" value="Cyt-b5"/>
    <property type="match status" value="1"/>
</dbReference>
<feature type="compositionally biased region" description="Basic and acidic residues" evidence="8">
    <location>
        <begin position="46"/>
        <end position="64"/>
    </location>
</feature>
<evidence type="ECO:0000256" key="7">
    <source>
        <dbReference type="ARBA" id="ARBA00023136"/>
    </source>
</evidence>
<comment type="subcellular location">
    <subcellularLocation>
        <location evidence="1">Membrane</location>
        <topology evidence="1">Multi-pass membrane protein</topology>
    </subcellularLocation>
</comment>
<feature type="domain" description="Cytochrome b5 heme-binding" evidence="10">
    <location>
        <begin position="63"/>
        <end position="139"/>
    </location>
</feature>
<dbReference type="GeneID" id="19010994"/>
<evidence type="ECO:0000256" key="8">
    <source>
        <dbReference type="SAM" id="MobiDB-lite"/>
    </source>
</evidence>
<dbReference type="InterPro" id="IPR012171">
    <property type="entry name" value="Fatty_acid_desaturase"/>
</dbReference>
<evidence type="ECO:0000259" key="10">
    <source>
        <dbReference type="SMART" id="SM01117"/>
    </source>
</evidence>
<comment type="similarity">
    <text evidence="2">Belongs to the fatty acid desaturase type 1 family.</text>
</comment>
<feature type="transmembrane region" description="Helical" evidence="9">
    <location>
        <begin position="309"/>
        <end position="332"/>
    </location>
</feature>
<dbReference type="AlphaFoldDB" id="K8ER87"/>
<accession>K8ER87</accession>
<feature type="transmembrane region" description="Helical" evidence="9">
    <location>
        <begin position="369"/>
        <end position="389"/>
    </location>
</feature>
<dbReference type="SUPFAM" id="SSF55856">
    <property type="entry name" value="Cytochrome b5-like heme/steroid binding domain"/>
    <property type="match status" value="1"/>
</dbReference>
<feature type="region of interest" description="Disordered" evidence="8">
    <location>
        <begin position="1"/>
        <end position="66"/>
    </location>
</feature>
<organism evidence="11 12">
    <name type="scientific">Bathycoccus prasinos</name>
    <dbReference type="NCBI Taxonomy" id="41875"/>
    <lineage>
        <taxon>Eukaryota</taxon>
        <taxon>Viridiplantae</taxon>
        <taxon>Chlorophyta</taxon>
        <taxon>Mamiellophyceae</taxon>
        <taxon>Mamiellales</taxon>
        <taxon>Bathycoccaceae</taxon>
        <taxon>Bathycoccus</taxon>
    </lineage>
</organism>
<evidence type="ECO:0000256" key="5">
    <source>
        <dbReference type="ARBA" id="ARBA00023002"/>
    </source>
</evidence>
<dbReference type="PANTHER" id="PTHR19353:SF88">
    <property type="entry name" value="DELTA(5) FATTY ACID DESATURASE FAT-4"/>
    <property type="match status" value="1"/>
</dbReference>
<keyword evidence="3 9" id="KW-0812">Transmembrane</keyword>
<gene>
    <name evidence="11" type="ordered locus">Bathy17g00650</name>
</gene>
<evidence type="ECO:0000313" key="12">
    <source>
        <dbReference type="Proteomes" id="UP000198341"/>
    </source>
</evidence>
<dbReference type="SMART" id="SM01117">
    <property type="entry name" value="Cyt-b5"/>
    <property type="match status" value="1"/>
</dbReference>
<protein>
    <recommendedName>
        <fullName evidence="10">Cytochrome b5 heme-binding domain-containing protein</fullName>
    </recommendedName>
</protein>
<dbReference type="eggNOG" id="KOG4232">
    <property type="taxonomic scope" value="Eukaryota"/>
</dbReference>
<dbReference type="PANTHER" id="PTHR19353">
    <property type="entry name" value="FATTY ACID DESATURASE 2"/>
    <property type="match status" value="1"/>
</dbReference>
<keyword evidence="5" id="KW-0560">Oxidoreductase</keyword>
<evidence type="ECO:0000256" key="6">
    <source>
        <dbReference type="ARBA" id="ARBA00023098"/>
    </source>
</evidence>